<dbReference type="InterPro" id="IPR014710">
    <property type="entry name" value="RmlC-like_jellyroll"/>
</dbReference>
<dbReference type="PANTHER" id="PTHR35848:SF6">
    <property type="entry name" value="CUPIN TYPE-2 DOMAIN-CONTAINING PROTEIN"/>
    <property type="match status" value="1"/>
</dbReference>
<dbReference type="InterPro" id="IPR051610">
    <property type="entry name" value="GPI/OXD"/>
</dbReference>
<dbReference type="Gene3D" id="2.60.120.10">
    <property type="entry name" value="Jelly Rolls"/>
    <property type="match status" value="1"/>
</dbReference>
<organism evidence="4 5">
    <name type="scientific">Neotamlana nanhaiensis</name>
    <dbReference type="NCBI Taxonomy" id="1382798"/>
    <lineage>
        <taxon>Bacteria</taxon>
        <taxon>Pseudomonadati</taxon>
        <taxon>Bacteroidota</taxon>
        <taxon>Flavobacteriia</taxon>
        <taxon>Flavobacteriales</taxon>
        <taxon>Flavobacteriaceae</taxon>
        <taxon>Neotamlana</taxon>
    </lineage>
</organism>
<dbReference type="PANTHER" id="PTHR35848">
    <property type="entry name" value="OXALATE-BINDING PROTEIN"/>
    <property type="match status" value="1"/>
</dbReference>
<gene>
    <name evidence="4" type="ORF">PK35_00355</name>
</gene>
<feature type="domain" description="Cupin type-2" evidence="3">
    <location>
        <begin position="187"/>
        <end position="251"/>
    </location>
</feature>
<evidence type="ECO:0000313" key="5">
    <source>
        <dbReference type="Proteomes" id="UP000032361"/>
    </source>
</evidence>
<dbReference type="GO" id="GO:0046872">
    <property type="term" value="F:metal ion binding"/>
    <property type="evidence" value="ECO:0007669"/>
    <property type="project" value="UniProtKB-KW"/>
</dbReference>
<feature type="domain" description="Cupin type-2" evidence="3">
    <location>
        <begin position="66"/>
        <end position="127"/>
    </location>
</feature>
<dbReference type="EMBL" id="JTDV01000001">
    <property type="protein sequence ID" value="KJD34313.1"/>
    <property type="molecule type" value="Genomic_DNA"/>
</dbReference>
<keyword evidence="1" id="KW-0479">Metal-binding</keyword>
<name>A0A0D7W6J1_9FLAO</name>
<sequence length="256" mass="28690">MKNLIISFVCLSTVAVFAQLKPVQDGVYKWGNFVVNKGEERESRAILEGTSPHFEYLEIHATTQYPGAKPNEPNANDDIEELIIVKEGLMKVTNEGKSEIIGPGSVVLFMPKQVHSIENVGDNNLTYYIMSYKSRKPMNIERGEKNGGSTVYNANNLEYKPSEKGGGIAYFDRPTAMCDRFEMHITELNRKGLSHKPHTHIETEIILIISGDTEMMIDGETYKASAGDFYFANSQTLHGVGNASDESCKYFAFKWN</sequence>
<protein>
    <recommendedName>
        <fullName evidence="3">Cupin type-2 domain-containing protein</fullName>
    </recommendedName>
</protein>
<reference evidence="4 5" key="1">
    <citation type="journal article" date="2015" name="Antonie Van Leeuwenhoek">
        <title>Tamlana nanhaiensis sp. nov., isolated from surface seawater collected from the South China Sea.</title>
        <authorList>
            <person name="Liu X."/>
            <person name="Lai Q."/>
            <person name="Du Y."/>
            <person name="Li G."/>
            <person name="Sun F."/>
            <person name="Shao Z."/>
        </authorList>
    </citation>
    <scope>NUCLEOTIDE SEQUENCE [LARGE SCALE GENOMIC DNA]</scope>
    <source>
        <strain evidence="4 5">FHC16</strain>
    </source>
</reference>
<evidence type="ECO:0000259" key="3">
    <source>
        <dbReference type="Pfam" id="PF07883"/>
    </source>
</evidence>
<dbReference type="InterPro" id="IPR013096">
    <property type="entry name" value="Cupin_2"/>
</dbReference>
<accession>A0A0D7W6J1</accession>
<evidence type="ECO:0000313" key="4">
    <source>
        <dbReference type="EMBL" id="KJD34313.1"/>
    </source>
</evidence>
<keyword evidence="2" id="KW-0732">Signal</keyword>
<dbReference type="AlphaFoldDB" id="A0A0D7W6J1"/>
<dbReference type="OrthoDB" id="1413132at2"/>
<comment type="caution">
    <text evidence="4">The sequence shown here is derived from an EMBL/GenBank/DDBJ whole genome shotgun (WGS) entry which is preliminary data.</text>
</comment>
<evidence type="ECO:0000256" key="2">
    <source>
        <dbReference type="SAM" id="SignalP"/>
    </source>
</evidence>
<feature type="signal peptide" evidence="2">
    <location>
        <begin position="1"/>
        <end position="18"/>
    </location>
</feature>
<dbReference type="Pfam" id="PF07883">
    <property type="entry name" value="Cupin_2"/>
    <property type="match status" value="2"/>
</dbReference>
<dbReference type="InterPro" id="IPR011051">
    <property type="entry name" value="RmlC_Cupin_sf"/>
</dbReference>
<proteinExistence type="predicted"/>
<dbReference type="SUPFAM" id="SSF51182">
    <property type="entry name" value="RmlC-like cupins"/>
    <property type="match status" value="1"/>
</dbReference>
<keyword evidence="5" id="KW-1185">Reference proteome</keyword>
<dbReference type="PATRIC" id="fig|1382798.3.peg.74"/>
<evidence type="ECO:0000256" key="1">
    <source>
        <dbReference type="ARBA" id="ARBA00022723"/>
    </source>
</evidence>
<dbReference type="Proteomes" id="UP000032361">
    <property type="component" value="Unassembled WGS sequence"/>
</dbReference>
<dbReference type="STRING" id="1382798.PK35_00355"/>
<feature type="chain" id="PRO_5002325531" description="Cupin type-2 domain-containing protein" evidence="2">
    <location>
        <begin position="19"/>
        <end position="256"/>
    </location>
</feature>
<dbReference type="CDD" id="cd02209">
    <property type="entry name" value="cupin_XRE_C"/>
    <property type="match status" value="1"/>
</dbReference>